<feature type="transmembrane region" description="Helical" evidence="6">
    <location>
        <begin position="56"/>
        <end position="74"/>
    </location>
</feature>
<comment type="subcellular location">
    <subcellularLocation>
        <location evidence="1">Membrane</location>
        <topology evidence="1">Multi-pass membrane protein</topology>
    </subcellularLocation>
</comment>
<dbReference type="InterPro" id="IPR001902">
    <property type="entry name" value="SLC26A/SulP_fam"/>
</dbReference>
<dbReference type="InterPro" id="IPR011547">
    <property type="entry name" value="SLC26A/SulP_dom"/>
</dbReference>
<feature type="transmembrane region" description="Helical" evidence="6">
    <location>
        <begin position="343"/>
        <end position="363"/>
    </location>
</feature>
<evidence type="ECO:0000256" key="1">
    <source>
        <dbReference type="ARBA" id="ARBA00004141"/>
    </source>
</evidence>
<dbReference type="Proteomes" id="UP000294575">
    <property type="component" value="Unassembled WGS sequence"/>
</dbReference>
<evidence type="ECO:0000256" key="5">
    <source>
        <dbReference type="SAM" id="MobiDB-lite"/>
    </source>
</evidence>
<feature type="region of interest" description="Disordered" evidence="5">
    <location>
        <begin position="575"/>
        <end position="606"/>
    </location>
</feature>
<comment type="caution">
    <text evidence="8">The sequence shown here is derived from an EMBL/GenBank/DDBJ whole genome shotgun (WGS) entry which is preliminary data.</text>
</comment>
<dbReference type="GO" id="GO:0016020">
    <property type="term" value="C:membrane"/>
    <property type="evidence" value="ECO:0007669"/>
    <property type="project" value="UniProtKB-SubCell"/>
</dbReference>
<sequence length="606" mass="63736">MYFPPLFSALRQSFAAGYNMSALRGDISAGITIGIIAIPLAMALAIAVGAAPQHGLYTTLVAGSLIALTGGSRFNVSGPTAAFVVILLPITQNFGLGGLLLCTLMAGVILIAMGILRAGALLQYIPYPVVLGFTAGIGVVIATLQIPDVLGLGELATANNYVERIQGIVAGLPGIRPGDTLVGALTLGTLIIWPRFFPKIPGHLVALILGSLAGFVLLRTGVDVAVLGDRFSYQVDGVSHPGIPPFLPDFVLPWNLPGPDGQPLVLSFELFRQLLAPAFAIAMLGAIESLLCAVIADGMAGTRHDPNGELLGQGLGNLVAPLFGGITATAAIARSAANVRAGAFSPIAAIIHAGVVLLAILVLAPIFSHLPMAALAAMLLVVAWNMSEPKHVWHTLRIAPRNDVLVLLTCLILTVLFDMVLAVGVGLLLAAGLFIKSMSDWTDTASIDRKQFSELQDLPDSVALYAISGPLFFAAAEKALSTLRRFTPGLQLVIIDMRAVPMLDMTALAALVSVVGDYHKQGIGIIFMGASPRVRRKMRRVGIHVEKNMLANVQSPGQARERALGWLRARGVFPVTEQGEQLPPGETGATEHTPPQSQDEQESQQQ</sequence>
<dbReference type="InterPro" id="IPR002645">
    <property type="entry name" value="STAS_dom"/>
</dbReference>
<dbReference type="Gene3D" id="3.30.750.24">
    <property type="entry name" value="STAS domain"/>
    <property type="match status" value="1"/>
</dbReference>
<gene>
    <name evidence="8" type="ORF">DFQ45_10340</name>
</gene>
<evidence type="ECO:0000259" key="7">
    <source>
        <dbReference type="PROSITE" id="PS50801"/>
    </source>
</evidence>
<evidence type="ECO:0000256" key="6">
    <source>
        <dbReference type="SAM" id="Phobius"/>
    </source>
</evidence>
<evidence type="ECO:0000313" key="8">
    <source>
        <dbReference type="EMBL" id="TDQ38877.1"/>
    </source>
</evidence>
<keyword evidence="3 6" id="KW-1133">Transmembrane helix</keyword>
<name>A0A4V3D559_9GAMM</name>
<feature type="transmembrane region" description="Helical" evidence="6">
    <location>
        <begin position="204"/>
        <end position="222"/>
    </location>
</feature>
<reference evidence="8 9" key="1">
    <citation type="submission" date="2019-03" db="EMBL/GenBank/DDBJ databases">
        <title>Genomic Encyclopedia of Type Strains, Phase IV (KMG-IV): sequencing the most valuable type-strain genomes for metagenomic binning, comparative biology and taxonomic classification.</title>
        <authorList>
            <person name="Goeker M."/>
        </authorList>
    </citation>
    <scope>NUCLEOTIDE SEQUENCE [LARGE SCALE GENOMIC DNA]</scope>
    <source>
        <strain evidence="8 9">DSM 28679</strain>
    </source>
</reference>
<feature type="transmembrane region" description="Helical" evidence="6">
    <location>
        <begin position="274"/>
        <end position="296"/>
    </location>
</feature>
<evidence type="ECO:0000313" key="9">
    <source>
        <dbReference type="Proteomes" id="UP000294575"/>
    </source>
</evidence>
<dbReference type="EMBL" id="SNYK01000003">
    <property type="protein sequence ID" value="TDQ38877.1"/>
    <property type="molecule type" value="Genomic_DNA"/>
</dbReference>
<evidence type="ECO:0000256" key="4">
    <source>
        <dbReference type="ARBA" id="ARBA00023136"/>
    </source>
</evidence>
<feature type="transmembrane region" description="Helical" evidence="6">
    <location>
        <begin position="370"/>
        <end position="386"/>
    </location>
</feature>
<feature type="domain" description="STAS" evidence="7">
    <location>
        <begin position="460"/>
        <end position="543"/>
    </location>
</feature>
<proteinExistence type="predicted"/>
<accession>A0A4V3D559</accession>
<dbReference type="AlphaFoldDB" id="A0A4V3D559"/>
<dbReference type="SUPFAM" id="SSF52091">
    <property type="entry name" value="SpoIIaa-like"/>
    <property type="match status" value="1"/>
</dbReference>
<keyword evidence="9" id="KW-1185">Reference proteome</keyword>
<feature type="transmembrane region" description="Helical" evidence="6">
    <location>
        <begin position="128"/>
        <end position="146"/>
    </location>
</feature>
<feature type="transmembrane region" description="Helical" evidence="6">
    <location>
        <begin position="317"/>
        <end position="337"/>
    </location>
</feature>
<dbReference type="Pfam" id="PF01740">
    <property type="entry name" value="STAS"/>
    <property type="match status" value="1"/>
</dbReference>
<keyword evidence="4 6" id="KW-0472">Membrane</keyword>
<keyword evidence="2 6" id="KW-0812">Transmembrane</keyword>
<dbReference type="NCBIfam" id="NF008660">
    <property type="entry name" value="PRK11660.1"/>
    <property type="match status" value="1"/>
</dbReference>
<feature type="transmembrane region" description="Helical" evidence="6">
    <location>
        <begin position="406"/>
        <end position="435"/>
    </location>
</feature>
<feature type="transmembrane region" description="Helical" evidence="6">
    <location>
        <begin position="94"/>
        <end position="116"/>
    </location>
</feature>
<dbReference type="CDD" id="cd07042">
    <property type="entry name" value="STAS_SulP_like_sulfate_transporter"/>
    <property type="match status" value="1"/>
</dbReference>
<organism evidence="8 9">
    <name type="scientific">Thiopseudomonas denitrificans</name>
    <dbReference type="NCBI Taxonomy" id="1501432"/>
    <lineage>
        <taxon>Bacteria</taxon>
        <taxon>Pseudomonadati</taxon>
        <taxon>Pseudomonadota</taxon>
        <taxon>Gammaproteobacteria</taxon>
        <taxon>Pseudomonadales</taxon>
        <taxon>Pseudomonadaceae</taxon>
        <taxon>Thiopseudomonas</taxon>
    </lineage>
</organism>
<feature type="transmembrane region" description="Helical" evidence="6">
    <location>
        <begin position="31"/>
        <end position="49"/>
    </location>
</feature>
<protein>
    <submittedName>
        <fullName evidence="8">SulP family sulfate permease</fullName>
    </submittedName>
</protein>
<dbReference type="PROSITE" id="PS50801">
    <property type="entry name" value="STAS"/>
    <property type="match status" value="1"/>
</dbReference>
<evidence type="ECO:0000256" key="3">
    <source>
        <dbReference type="ARBA" id="ARBA00022989"/>
    </source>
</evidence>
<dbReference type="OrthoDB" id="9769739at2"/>
<dbReference type="Pfam" id="PF00916">
    <property type="entry name" value="Sulfate_transp"/>
    <property type="match status" value="1"/>
</dbReference>
<dbReference type="InterPro" id="IPR036513">
    <property type="entry name" value="STAS_dom_sf"/>
</dbReference>
<dbReference type="GO" id="GO:0055085">
    <property type="term" value="P:transmembrane transport"/>
    <property type="evidence" value="ECO:0007669"/>
    <property type="project" value="InterPro"/>
</dbReference>
<evidence type="ECO:0000256" key="2">
    <source>
        <dbReference type="ARBA" id="ARBA00022692"/>
    </source>
</evidence>
<dbReference type="PANTHER" id="PTHR11814">
    <property type="entry name" value="SULFATE TRANSPORTER"/>
    <property type="match status" value="1"/>
</dbReference>
<dbReference type="RefSeq" id="WP_101497807.1">
    <property type="nucleotide sequence ID" value="NZ_LNJZ01000009.1"/>
</dbReference>